<proteinExistence type="predicted"/>
<accession>A0A5N5FL31</accession>
<protein>
    <submittedName>
        <fullName evidence="1">Uncharacterized protein</fullName>
    </submittedName>
</protein>
<evidence type="ECO:0000313" key="2">
    <source>
        <dbReference type="Proteomes" id="UP000327157"/>
    </source>
</evidence>
<reference evidence="1 2" key="1">
    <citation type="submission" date="2019-09" db="EMBL/GenBank/DDBJ databases">
        <authorList>
            <person name="Ou C."/>
        </authorList>
    </citation>
    <scope>NUCLEOTIDE SEQUENCE [LARGE SCALE GENOMIC DNA]</scope>
    <source>
        <strain evidence="1">S2</strain>
        <tissue evidence="1">Leaf</tissue>
    </source>
</reference>
<dbReference type="AlphaFoldDB" id="A0A5N5FL31"/>
<gene>
    <name evidence="1" type="ORF">D8674_004572</name>
</gene>
<reference evidence="1 2" key="3">
    <citation type="submission" date="2019-11" db="EMBL/GenBank/DDBJ databases">
        <title>A de novo genome assembly of a pear dwarfing rootstock.</title>
        <authorList>
            <person name="Wang F."/>
            <person name="Wang J."/>
            <person name="Li S."/>
            <person name="Zhang Y."/>
            <person name="Fang M."/>
            <person name="Ma L."/>
            <person name="Zhao Y."/>
            <person name="Jiang S."/>
        </authorList>
    </citation>
    <scope>NUCLEOTIDE SEQUENCE [LARGE SCALE GENOMIC DNA]</scope>
    <source>
        <strain evidence="1">S2</strain>
        <tissue evidence="1">Leaf</tissue>
    </source>
</reference>
<organism evidence="1 2">
    <name type="scientific">Pyrus ussuriensis x Pyrus communis</name>
    <dbReference type="NCBI Taxonomy" id="2448454"/>
    <lineage>
        <taxon>Eukaryota</taxon>
        <taxon>Viridiplantae</taxon>
        <taxon>Streptophyta</taxon>
        <taxon>Embryophyta</taxon>
        <taxon>Tracheophyta</taxon>
        <taxon>Spermatophyta</taxon>
        <taxon>Magnoliopsida</taxon>
        <taxon>eudicotyledons</taxon>
        <taxon>Gunneridae</taxon>
        <taxon>Pentapetalae</taxon>
        <taxon>rosids</taxon>
        <taxon>fabids</taxon>
        <taxon>Rosales</taxon>
        <taxon>Rosaceae</taxon>
        <taxon>Amygdaloideae</taxon>
        <taxon>Maleae</taxon>
        <taxon>Pyrus</taxon>
    </lineage>
</organism>
<comment type="caution">
    <text evidence="1">The sequence shown here is derived from an EMBL/GenBank/DDBJ whole genome shotgun (WGS) entry which is preliminary data.</text>
</comment>
<name>A0A5N5FL31_9ROSA</name>
<sequence length="59" mass="6618">MNLLLSIADKRMRSDSGERSSRVQVCTSDSHRLDGWRKSAGTYSLSYELVSAATRELII</sequence>
<dbReference type="Proteomes" id="UP000327157">
    <property type="component" value="Chromosome 10"/>
</dbReference>
<reference evidence="2" key="2">
    <citation type="submission" date="2019-10" db="EMBL/GenBank/DDBJ databases">
        <title>A de novo genome assembly of a pear dwarfing rootstock.</title>
        <authorList>
            <person name="Wang F."/>
            <person name="Wang J."/>
            <person name="Li S."/>
            <person name="Zhang Y."/>
            <person name="Fang M."/>
            <person name="Ma L."/>
            <person name="Zhao Y."/>
            <person name="Jiang S."/>
        </authorList>
    </citation>
    <scope>NUCLEOTIDE SEQUENCE [LARGE SCALE GENOMIC DNA]</scope>
</reference>
<evidence type="ECO:0000313" key="1">
    <source>
        <dbReference type="EMBL" id="KAB2603567.1"/>
    </source>
</evidence>
<keyword evidence="2" id="KW-1185">Reference proteome</keyword>
<dbReference type="EMBL" id="SMOL01000695">
    <property type="protein sequence ID" value="KAB2603567.1"/>
    <property type="molecule type" value="Genomic_DNA"/>
</dbReference>